<sequence>MSSGFILSLYSADQQIRSTLKALCTYSDPETFCYSASTIPTHATWTRLPKATIWSRTLCLSSPLKIVVIGIIFYTPPPSRPDWFELTIDLLQTIDRKAMAHMLCASLKDLFTFTTVADELFDDMFDARTSLRKYRHEFLKTSDIVTLQFMLVQVPNVAYLI</sequence>
<keyword evidence="2" id="KW-1185">Reference proteome</keyword>
<dbReference type="InParanoid" id="A0A165EE75"/>
<reference evidence="1 2" key="1">
    <citation type="journal article" date="2016" name="Mol. Biol. Evol.">
        <title>Comparative Genomics of Early-Diverging Mushroom-Forming Fungi Provides Insights into the Origins of Lignocellulose Decay Capabilities.</title>
        <authorList>
            <person name="Nagy L.G."/>
            <person name="Riley R."/>
            <person name="Tritt A."/>
            <person name="Adam C."/>
            <person name="Daum C."/>
            <person name="Floudas D."/>
            <person name="Sun H."/>
            <person name="Yadav J.S."/>
            <person name="Pangilinan J."/>
            <person name="Larsson K.H."/>
            <person name="Matsuura K."/>
            <person name="Barry K."/>
            <person name="Labutti K."/>
            <person name="Kuo R."/>
            <person name="Ohm R.A."/>
            <person name="Bhattacharya S.S."/>
            <person name="Shirouzu T."/>
            <person name="Yoshinaga Y."/>
            <person name="Martin F.M."/>
            <person name="Grigoriev I.V."/>
            <person name="Hibbett D.S."/>
        </authorList>
    </citation>
    <scope>NUCLEOTIDE SEQUENCE [LARGE SCALE GENOMIC DNA]</scope>
    <source>
        <strain evidence="1 2">93-53</strain>
    </source>
</reference>
<proteinExistence type="predicted"/>
<gene>
    <name evidence="1" type="ORF">LAESUDRAFT_713986</name>
</gene>
<dbReference type="RefSeq" id="XP_040764589.1">
    <property type="nucleotide sequence ID" value="XM_040907028.1"/>
</dbReference>
<accession>A0A165EE75</accession>
<dbReference type="Proteomes" id="UP000076871">
    <property type="component" value="Unassembled WGS sequence"/>
</dbReference>
<evidence type="ECO:0000313" key="2">
    <source>
        <dbReference type="Proteomes" id="UP000076871"/>
    </source>
</evidence>
<name>A0A165EE75_9APHY</name>
<evidence type="ECO:0000313" key="1">
    <source>
        <dbReference type="EMBL" id="KZT06849.1"/>
    </source>
</evidence>
<protein>
    <submittedName>
        <fullName evidence="1">Uncharacterized protein</fullName>
    </submittedName>
</protein>
<organism evidence="1 2">
    <name type="scientific">Laetiporus sulphureus 93-53</name>
    <dbReference type="NCBI Taxonomy" id="1314785"/>
    <lineage>
        <taxon>Eukaryota</taxon>
        <taxon>Fungi</taxon>
        <taxon>Dikarya</taxon>
        <taxon>Basidiomycota</taxon>
        <taxon>Agaricomycotina</taxon>
        <taxon>Agaricomycetes</taxon>
        <taxon>Polyporales</taxon>
        <taxon>Laetiporus</taxon>
    </lineage>
</organism>
<dbReference type="EMBL" id="KV427622">
    <property type="protein sequence ID" value="KZT06849.1"/>
    <property type="molecule type" value="Genomic_DNA"/>
</dbReference>
<dbReference type="AlphaFoldDB" id="A0A165EE75"/>
<dbReference type="GeneID" id="63824057"/>